<accession>A0AAN8G4W1</accession>
<evidence type="ECO:0000313" key="2">
    <source>
        <dbReference type="Proteomes" id="UP001331761"/>
    </source>
</evidence>
<sequence>MALRCLEAADLTHEKANEPPTLPALSFQNDELLLSAMPRPQGSLTSSAPSIAEARGPEKTNVFKGLISLAPPPHAAAPSTAASAKEEKSDSEVMKKLREALARLKVRVSEVGFEYDGQVGVHGERLVPMTTSKTYLSTHKFKVSEADKVAVRPTYEKYRYETQEDDVYDDEYDDGYEQKEFTVEPLK</sequence>
<protein>
    <submittedName>
        <fullName evidence="1">Uncharacterized protein</fullName>
    </submittedName>
</protein>
<dbReference type="EMBL" id="WIXE01011333">
    <property type="protein sequence ID" value="KAK5976823.1"/>
    <property type="molecule type" value="Genomic_DNA"/>
</dbReference>
<gene>
    <name evidence="1" type="ORF">GCK32_017115</name>
</gene>
<name>A0AAN8G4W1_TRICO</name>
<reference evidence="1 2" key="1">
    <citation type="submission" date="2019-10" db="EMBL/GenBank/DDBJ databases">
        <title>Assembly and Annotation for the nematode Trichostrongylus colubriformis.</title>
        <authorList>
            <person name="Martin J."/>
        </authorList>
    </citation>
    <scope>NUCLEOTIDE SEQUENCE [LARGE SCALE GENOMIC DNA]</scope>
    <source>
        <strain evidence="1">G859</strain>
        <tissue evidence="1">Whole worm</tissue>
    </source>
</reference>
<comment type="caution">
    <text evidence="1">The sequence shown here is derived from an EMBL/GenBank/DDBJ whole genome shotgun (WGS) entry which is preliminary data.</text>
</comment>
<evidence type="ECO:0000313" key="1">
    <source>
        <dbReference type="EMBL" id="KAK5976823.1"/>
    </source>
</evidence>
<dbReference type="Proteomes" id="UP001331761">
    <property type="component" value="Unassembled WGS sequence"/>
</dbReference>
<dbReference type="AlphaFoldDB" id="A0AAN8G4W1"/>
<keyword evidence="2" id="KW-1185">Reference proteome</keyword>
<proteinExistence type="predicted"/>
<organism evidence="1 2">
    <name type="scientific">Trichostrongylus colubriformis</name>
    <name type="common">Black scour worm</name>
    <dbReference type="NCBI Taxonomy" id="6319"/>
    <lineage>
        <taxon>Eukaryota</taxon>
        <taxon>Metazoa</taxon>
        <taxon>Ecdysozoa</taxon>
        <taxon>Nematoda</taxon>
        <taxon>Chromadorea</taxon>
        <taxon>Rhabditida</taxon>
        <taxon>Rhabditina</taxon>
        <taxon>Rhabditomorpha</taxon>
        <taxon>Strongyloidea</taxon>
        <taxon>Trichostrongylidae</taxon>
        <taxon>Trichostrongylus</taxon>
    </lineage>
</organism>